<dbReference type="InterPro" id="IPR001173">
    <property type="entry name" value="Glyco_trans_2-like"/>
</dbReference>
<proteinExistence type="inferred from homology"/>
<evidence type="ECO:0000259" key="4">
    <source>
        <dbReference type="Pfam" id="PF00535"/>
    </source>
</evidence>
<evidence type="ECO:0000313" key="6">
    <source>
        <dbReference type="Proteomes" id="UP000004162"/>
    </source>
</evidence>
<gene>
    <name evidence="5" type="ORF">CferDRAFT_1227</name>
</gene>
<keyword evidence="3 5" id="KW-0808">Transferase</keyword>
<dbReference type="PANTHER" id="PTHR43179">
    <property type="entry name" value="RHAMNOSYLTRANSFERASE WBBL"/>
    <property type="match status" value="1"/>
</dbReference>
<protein>
    <submittedName>
        <fullName evidence="5">Glycosyl transferase, family 2</fullName>
    </submittedName>
</protein>
<dbReference type="PANTHER" id="PTHR43179:SF12">
    <property type="entry name" value="GALACTOFURANOSYLTRANSFERASE GLFT2"/>
    <property type="match status" value="1"/>
</dbReference>
<evidence type="ECO:0000313" key="5">
    <source>
        <dbReference type="EMBL" id="EAT59220.1"/>
    </source>
</evidence>
<evidence type="ECO:0000256" key="1">
    <source>
        <dbReference type="ARBA" id="ARBA00006739"/>
    </source>
</evidence>
<dbReference type="AlphaFoldDB" id="Q0YSH9"/>
<sequence>MVHISDRFVVVIPVFNQLHFTSQCVESLLRQHVETDEILIIDNASSDETPLWLAQHSELRHLRNRENLGCGCAWAQGVVLSPDAEWIVLLNNDVLSGPEAIHNLLDAAEREKLGVVSPALLEGPNDYDFEDFAPKFQKNMSGMIRRGRFHGVCFAIHRSVTEKIGFPDTDRRLGGYEDAEFFFRCRRAGIPVGIVGDSVFHHFGSITQKAIKQKTGQKSLGDLKYFRSRVGSKWWSRKRDKFVSRFIFRKWISDERAGTGCSLHMIRRDGAWELH</sequence>
<dbReference type="GO" id="GO:0016757">
    <property type="term" value="F:glycosyltransferase activity"/>
    <property type="evidence" value="ECO:0007669"/>
    <property type="project" value="UniProtKB-KW"/>
</dbReference>
<dbReference type="RefSeq" id="WP_006366073.1">
    <property type="nucleotide sequence ID" value="NZ_AASE01000006.1"/>
</dbReference>
<organism evidence="5 6">
    <name type="scientific">Chlorobium ferrooxidans DSM 13031</name>
    <dbReference type="NCBI Taxonomy" id="377431"/>
    <lineage>
        <taxon>Bacteria</taxon>
        <taxon>Pseudomonadati</taxon>
        <taxon>Chlorobiota</taxon>
        <taxon>Chlorobiia</taxon>
        <taxon>Chlorobiales</taxon>
        <taxon>Chlorobiaceae</taxon>
        <taxon>Chlorobium/Pelodictyon group</taxon>
        <taxon>Chlorobium</taxon>
    </lineage>
</organism>
<comment type="similarity">
    <text evidence="1">Belongs to the glycosyltransferase 2 family.</text>
</comment>
<dbReference type="EMBL" id="AASE01000006">
    <property type="protein sequence ID" value="EAT59220.1"/>
    <property type="molecule type" value="Genomic_DNA"/>
</dbReference>
<reference evidence="5 6" key="2">
    <citation type="submission" date="2006-07" db="EMBL/GenBank/DDBJ databases">
        <title>Sequencing of the draft genome and assembly of Chlorobium ferroxidans DSM 13031.</title>
        <authorList>
            <consortium name="US DOE Joint Genome Institute (JGI-PGF)"/>
            <person name="Copeland A."/>
            <person name="Lucas S."/>
            <person name="Lapidus A."/>
            <person name="Barry K."/>
            <person name="Glavina del Rio T."/>
            <person name="Dalin E."/>
            <person name="Tice H."/>
            <person name="Bruce D."/>
            <person name="Pitluck S."/>
            <person name="Richardson P."/>
        </authorList>
    </citation>
    <scope>NUCLEOTIDE SEQUENCE [LARGE SCALE GENOMIC DNA]</scope>
    <source>
        <strain evidence="5 6">DSM 13031</strain>
    </source>
</reference>
<dbReference type="Gene3D" id="3.90.550.10">
    <property type="entry name" value="Spore Coat Polysaccharide Biosynthesis Protein SpsA, Chain A"/>
    <property type="match status" value="1"/>
</dbReference>
<evidence type="ECO:0000256" key="3">
    <source>
        <dbReference type="ARBA" id="ARBA00022679"/>
    </source>
</evidence>
<keyword evidence="2" id="KW-0328">Glycosyltransferase</keyword>
<dbReference type="Proteomes" id="UP000004162">
    <property type="component" value="Unassembled WGS sequence"/>
</dbReference>
<evidence type="ECO:0000256" key="2">
    <source>
        <dbReference type="ARBA" id="ARBA00022676"/>
    </source>
</evidence>
<accession>Q0YSH9</accession>
<feature type="domain" description="Glycosyltransferase 2-like" evidence="4">
    <location>
        <begin position="10"/>
        <end position="164"/>
    </location>
</feature>
<dbReference type="SUPFAM" id="SSF53448">
    <property type="entry name" value="Nucleotide-diphospho-sugar transferases"/>
    <property type="match status" value="1"/>
</dbReference>
<reference evidence="5 6" key="1">
    <citation type="submission" date="2006-07" db="EMBL/GenBank/DDBJ databases">
        <title>Annotation of the draft genome assembly of Chlorobium ferroxidans DSM 13031.</title>
        <authorList>
            <consortium name="US DOE Joint Genome Institute (JGI-ORNL)"/>
            <person name="Larimer F."/>
            <person name="Land M."/>
            <person name="Hauser L."/>
        </authorList>
    </citation>
    <scope>NUCLEOTIDE SEQUENCE [LARGE SCALE GENOMIC DNA]</scope>
    <source>
        <strain evidence="5 6">DSM 13031</strain>
    </source>
</reference>
<keyword evidence="6" id="KW-1185">Reference proteome</keyword>
<dbReference type="InterPro" id="IPR029044">
    <property type="entry name" value="Nucleotide-diphossugar_trans"/>
</dbReference>
<comment type="caution">
    <text evidence="5">The sequence shown here is derived from an EMBL/GenBank/DDBJ whole genome shotgun (WGS) entry which is preliminary data.</text>
</comment>
<dbReference type="OrthoDB" id="9771846at2"/>
<dbReference type="Pfam" id="PF00535">
    <property type="entry name" value="Glycos_transf_2"/>
    <property type="match status" value="1"/>
</dbReference>
<name>Q0YSH9_9CHLB</name>